<reference evidence="1" key="1">
    <citation type="submission" date="2020-08" db="EMBL/GenBank/DDBJ databases">
        <title>Genome public.</title>
        <authorList>
            <person name="Liu C."/>
            <person name="Sun Q."/>
        </authorList>
    </citation>
    <scope>NUCLEOTIDE SEQUENCE</scope>
    <source>
        <strain evidence="1">NSJ-32</strain>
    </source>
</reference>
<dbReference type="AlphaFoldDB" id="A0A926HWR0"/>
<evidence type="ECO:0000313" key="1">
    <source>
        <dbReference type="EMBL" id="MBC8542987.1"/>
    </source>
</evidence>
<gene>
    <name evidence="1" type="ORF">H8730_05465</name>
</gene>
<name>A0A926HWR0_9FIRM</name>
<protein>
    <submittedName>
        <fullName evidence="1">Uncharacterized protein</fullName>
    </submittedName>
</protein>
<dbReference type="Proteomes" id="UP000657006">
    <property type="component" value="Unassembled WGS sequence"/>
</dbReference>
<evidence type="ECO:0000313" key="2">
    <source>
        <dbReference type="Proteomes" id="UP000657006"/>
    </source>
</evidence>
<keyword evidence="2" id="KW-1185">Reference proteome</keyword>
<organism evidence="1 2">
    <name type="scientific">Bianquea renquensis</name>
    <dbReference type="NCBI Taxonomy" id="2763661"/>
    <lineage>
        <taxon>Bacteria</taxon>
        <taxon>Bacillati</taxon>
        <taxon>Bacillota</taxon>
        <taxon>Clostridia</taxon>
        <taxon>Eubacteriales</taxon>
        <taxon>Bianqueaceae</taxon>
        <taxon>Bianquea</taxon>
    </lineage>
</organism>
<accession>A0A926HWR0</accession>
<comment type="caution">
    <text evidence="1">The sequence shown here is derived from an EMBL/GenBank/DDBJ whole genome shotgun (WGS) entry which is preliminary data.</text>
</comment>
<proteinExistence type="predicted"/>
<sequence>MQNQYSDLRSMLAQDEEAYQYFMGLPDYVRDQINQRSGNVKTFESLQDYAENLLRGDD</sequence>
<dbReference type="EMBL" id="JACRSQ010000006">
    <property type="protein sequence ID" value="MBC8542987.1"/>
    <property type="molecule type" value="Genomic_DNA"/>
</dbReference>
<dbReference type="RefSeq" id="WP_177715325.1">
    <property type="nucleotide sequence ID" value="NZ_JACRSQ010000006.1"/>
</dbReference>